<dbReference type="EMBL" id="GBRH01266674">
    <property type="protein sequence ID" value="JAD31221.1"/>
    <property type="molecule type" value="Transcribed_RNA"/>
</dbReference>
<protein>
    <submittedName>
        <fullName evidence="1">Uncharacterized protein</fullName>
    </submittedName>
</protein>
<accession>A0A0A8YXB6</accession>
<sequence length="54" mass="6008">MTQEAVGWEVSILFILPSLRSCVTRLTNQDIITKKVATVLIPEVPQVPMDCLPL</sequence>
<name>A0A0A8YXB6_ARUDO</name>
<reference evidence="1" key="1">
    <citation type="submission" date="2014-09" db="EMBL/GenBank/DDBJ databases">
        <authorList>
            <person name="Magalhaes I.L.F."/>
            <person name="Oliveira U."/>
            <person name="Santos F.R."/>
            <person name="Vidigal T.H.D.A."/>
            <person name="Brescovit A.D."/>
            <person name="Santos A.J."/>
        </authorList>
    </citation>
    <scope>NUCLEOTIDE SEQUENCE</scope>
    <source>
        <tissue evidence="1">Shoot tissue taken approximately 20 cm above the soil surface</tissue>
    </source>
</reference>
<dbReference type="AlphaFoldDB" id="A0A0A8YXB6"/>
<reference evidence="1" key="2">
    <citation type="journal article" date="2015" name="Data Brief">
        <title>Shoot transcriptome of the giant reed, Arundo donax.</title>
        <authorList>
            <person name="Barrero R.A."/>
            <person name="Guerrero F.D."/>
            <person name="Moolhuijzen P."/>
            <person name="Goolsby J.A."/>
            <person name="Tidwell J."/>
            <person name="Bellgard S.E."/>
            <person name="Bellgard M.I."/>
        </authorList>
    </citation>
    <scope>NUCLEOTIDE SEQUENCE</scope>
    <source>
        <tissue evidence="1">Shoot tissue taken approximately 20 cm above the soil surface</tissue>
    </source>
</reference>
<organism evidence="1">
    <name type="scientific">Arundo donax</name>
    <name type="common">Giant reed</name>
    <name type="synonym">Donax arundinaceus</name>
    <dbReference type="NCBI Taxonomy" id="35708"/>
    <lineage>
        <taxon>Eukaryota</taxon>
        <taxon>Viridiplantae</taxon>
        <taxon>Streptophyta</taxon>
        <taxon>Embryophyta</taxon>
        <taxon>Tracheophyta</taxon>
        <taxon>Spermatophyta</taxon>
        <taxon>Magnoliopsida</taxon>
        <taxon>Liliopsida</taxon>
        <taxon>Poales</taxon>
        <taxon>Poaceae</taxon>
        <taxon>PACMAD clade</taxon>
        <taxon>Arundinoideae</taxon>
        <taxon>Arundineae</taxon>
        <taxon>Arundo</taxon>
    </lineage>
</organism>
<evidence type="ECO:0000313" key="1">
    <source>
        <dbReference type="EMBL" id="JAD31221.1"/>
    </source>
</evidence>
<proteinExistence type="predicted"/>